<dbReference type="InterPro" id="IPR008906">
    <property type="entry name" value="HATC_C_dom"/>
</dbReference>
<dbReference type="RefSeq" id="XP_037215559.1">
    <property type="nucleotide sequence ID" value="XM_037367727.1"/>
</dbReference>
<dbReference type="EMBL" id="JACAZF010000010">
    <property type="protein sequence ID" value="KAF7293396.1"/>
    <property type="molecule type" value="Genomic_DNA"/>
</dbReference>
<dbReference type="Proteomes" id="UP000636479">
    <property type="component" value="Unassembled WGS sequence"/>
</dbReference>
<name>A0A8H6S7A5_9AGAR</name>
<evidence type="ECO:0000259" key="2">
    <source>
        <dbReference type="Pfam" id="PF05699"/>
    </source>
</evidence>
<proteinExistence type="predicted"/>
<organism evidence="3 4">
    <name type="scientific">Mycena indigotica</name>
    <dbReference type="NCBI Taxonomy" id="2126181"/>
    <lineage>
        <taxon>Eukaryota</taxon>
        <taxon>Fungi</taxon>
        <taxon>Dikarya</taxon>
        <taxon>Basidiomycota</taxon>
        <taxon>Agaricomycotina</taxon>
        <taxon>Agaricomycetes</taxon>
        <taxon>Agaricomycetidae</taxon>
        <taxon>Agaricales</taxon>
        <taxon>Marasmiineae</taxon>
        <taxon>Mycenaceae</taxon>
        <taxon>Mycena</taxon>
    </lineage>
</organism>
<dbReference type="GO" id="GO:0046983">
    <property type="term" value="F:protein dimerization activity"/>
    <property type="evidence" value="ECO:0007669"/>
    <property type="project" value="InterPro"/>
</dbReference>
<protein>
    <recommendedName>
        <fullName evidence="2">HAT C-terminal dimerisation domain-containing protein</fullName>
    </recommendedName>
</protein>
<evidence type="ECO:0000313" key="4">
    <source>
        <dbReference type="Proteomes" id="UP000636479"/>
    </source>
</evidence>
<dbReference type="AlphaFoldDB" id="A0A8H6S7A5"/>
<comment type="caution">
    <text evidence="3">The sequence shown here is derived from an EMBL/GenBank/DDBJ whole genome shotgun (WGS) entry which is preliminary data.</text>
</comment>
<gene>
    <name evidence="3" type="ORF">MIND_01116600</name>
</gene>
<dbReference type="GeneID" id="59350243"/>
<evidence type="ECO:0000256" key="1">
    <source>
        <dbReference type="SAM" id="MobiDB-lite"/>
    </source>
</evidence>
<sequence>MESTGRRQRNPAPRVLDSSNGESPSAAHAKIIAAKPIQDLIKKIGLLTAKLPSSIPLATESDEIYRVIKKVKALDDKVAAHFNRRFDILYGEDCRDENVVYLKSLKWDSGDIPIDIAFLKEFGHHFPVISQMARDFLAIPGTTAVP</sequence>
<reference evidence="3" key="1">
    <citation type="submission" date="2020-05" db="EMBL/GenBank/DDBJ databases">
        <title>Mycena genomes resolve the evolution of fungal bioluminescence.</title>
        <authorList>
            <person name="Tsai I.J."/>
        </authorList>
    </citation>
    <scope>NUCLEOTIDE SEQUENCE</scope>
    <source>
        <strain evidence="3">171206Taipei</strain>
    </source>
</reference>
<feature type="domain" description="HAT C-terminal dimerisation" evidence="2">
    <location>
        <begin position="117"/>
        <end position="144"/>
    </location>
</feature>
<evidence type="ECO:0000313" key="3">
    <source>
        <dbReference type="EMBL" id="KAF7293396.1"/>
    </source>
</evidence>
<dbReference type="Pfam" id="PF05699">
    <property type="entry name" value="Dimer_Tnp_hAT"/>
    <property type="match status" value="1"/>
</dbReference>
<feature type="region of interest" description="Disordered" evidence="1">
    <location>
        <begin position="1"/>
        <end position="23"/>
    </location>
</feature>
<accession>A0A8H6S7A5</accession>
<keyword evidence="4" id="KW-1185">Reference proteome</keyword>
<dbReference type="OrthoDB" id="3010994at2759"/>